<dbReference type="Gene3D" id="3.90.70.10">
    <property type="entry name" value="Cysteine proteinases"/>
    <property type="match status" value="2"/>
</dbReference>
<dbReference type="PROSITE" id="PS50235">
    <property type="entry name" value="USP_3"/>
    <property type="match status" value="1"/>
</dbReference>
<dbReference type="OMA" id="PHIMKLP"/>
<keyword evidence="7" id="KW-1185">Reference proteome</keyword>
<feature type="region of interest" description="Disordered" evidence="3">
    <location>
        <begin position="713"/>
        <end position="751"/>
    </location>
</feature>
<evidence type="ECO:0000313" key="7">
    <source>
        <dbReference type="Proteomes" id="UP000008810"/>
    </source>
</evidence>
<dbReference type="GO" id="GO:0004843">
    <property type="term" value="F:cysteine-type deubiquitinase activity"/>
    <property type="evidence" value="ECO:0000318"/>
    <property type="project" value="GO_Central"/>
</dbReference>
<dbReference type="FunFam" id="3.90.70.10:FF:000166">
    <property type="entry name" value="Ubiquitinyl hydrolase 1"/>
    <property type="match status" value="1"/>
</dbReference>
<dbReference type="GeneID" id="100832973"/>
<keyword evidence="2" id="KW-0788">Thiol protease</keyword>
<keyword evidence="2" id="KW-0645">Protease</keyword>
<evidence type="ECO:0000313" key="6">
    <source>
        <dbReference type="EnsemblPlants" id="KQJ99027"/>
    </source>
</evidence>
<feature type="compositionally biased region" description="Basic and acidic residues" evidence="3">
    <location>
        <begin position="646"/>
        <end position="662"/>
    </location>
</feature>
<evidence type="ECO:0000256" key="3">
    <source>
        <dbReference type="SAM" id="MobiDB-lite"/>
    </source>
</evidence>
<comment type="catalytic activity">
    <reaction evidence="2">
        <text>Thiol-dependent hydrolysis of ester, thioester, amide, peptide and isopeptide bonds formed by the C-terminal Gly of ubiquitin (a 76-residue protein attached to proteins as an intracellular targeting signal).</text>
        <dbReference type="EC" id="3.4.19.12"/>
    </reaction>
</comment>
<feature type="compositionally biased region" description="Polar residues" evidence="3">
    <location>
        <begin position="713"/>
        <end position="724"/>
    </location>
</feature>
<dbReference type="GO" id="GO:0005829">
    <property type="term" value="C:cytosol"/>
    <property type="evidence" value="ECO:0000318"/>
    <property type="project" value="GO_Central"/>
</dbReference>
<comment type="function">
    <text evidence="2">Recognizes and hydrolyzes the peptide bond at the C-terminal Gly of ubiquitin. Involved in the processing of poly-ubiquitin precursors as well as that of ubiquitinated proteins.</text>
</comment>
<dbReference type="EMBL" id="CM000882">
    <property type="protein sequence ID" value="KQJ99027.2"/>
    <property type="molecule type" value="Genomic_DNA"/>
</dbReference>
<dbReference type="eggNOG" id="KOG1873">
    <property type="taxonomic scope" value="Eukaryota"/>
</dbReference>
<dbReference type="GO" id="GO:0016579">
    <property type="term" value="P:protein deubiquitination"/>
    <property type="evidence" value="ECO:0007669"/>
    <property type="project" value="InterPro"/>
</dbReference>
<dbReference type="InterPro" id="IPR018200">
    <property type="entry name" value="USP_CS"/>
</dbReference>
<dbReference type="InterPro" id="IPR001394">
    <property type="entry name" value="Peptidase_C19_UCH"/>
</dbReference>
<protein>
    <recommendedName>
        <fullName evidence="2">Ubiquitin carboxyl-terminal hydrolase</fullName>
        <ecNumber evidence="2">3.4.19.12</ecNumber>
    </recommendedName>
</protein>
<dbReference type="GO" id="GO:0005634">
    <property type="term" value="C:nucleus"/>
    <property type="evidence" value="ECO:0000318"/>
    <property type="project" value="GO_Central"/>
</dbReference>
<dbReference type="Pfam" id="PF00443">
    <property type="entry name" value="UCH"/>
    <property type="match status" value="1"/>
</dbReference>
<keyword evidence="2" id="KW-0833">Ubl conjugation pathway</keyword>
<dbReference type="AlphaFoldDB" id="I1I8U5"/>
<dbReference type="PANTHER" id="PTHR24006:SF932">
    <property type="entry name" value="USP DOMAIN-CONTAINING PROTEIN"/>
    <property type="match status" value="1"/>
</dbReference>
<sequence length="876" mass="95983">MGEDKRQVTTVEEEAAAEAAAKSPRKSPRLTAAVVPLAAVPLAAVSPESSESPSTQLDSSESTCSDDSQEHQHMFMTDEELAAIANNFKTAKEHPMCQHDDCKVTWKGASDGGGEDAGMMLCTECGCHFCTGPVGDMLNPRGHAYWHAHEAMHRVALWYDDPYKAYCFDCEEGLTLGGNSSQDKDAWAVVAKNGKDQWGSEDVGGHASGVAYVYGDGYVIRGILNLGSSCYMNASLQCLLALRKLRRMILGLDAWLGFTGHYLKELFVETGSANDATCLLNPRMLLDCVGGSGQQFKGNEMEDTYEFLVSLRNALDKEVKELNDLNCVQGGAVLPEFGESIFRVQMCQTISCKSCPNNSVQQIELYDLQAPVALPSKDPLARSVVSSPKIESHMSPRNICKKLFQETQKSDGEKLQTIAEGCELGDGAMEKKPEPLQVDSTEMKDVVDDRLQTHENDGPREIVEVSIKALDFIPNLFDGIEGVEIADSRNPKDIVPPLFTTEDKGKAQSSDIIPPIVSTEDKGKAKSCDIIPPLVITEDMGKAQSSDIIHDVAEHMNSLSSIEDCLALLLIEQPVEWTCENCSNVAELRRTNSSKNGEQMMGSTNVNTTVGGDQTEQADRKTCPSEQSVDLNRFSSECTSPSRRPHGLDAQDKVILYEDRTTKGITSETSCDEKDSPSSSTGNKKSESHQGVQEAVLICLPTDKRTNMLVVQDSQDTSTENQGRGKQVKLDDHSVKQVDKDQNEQKNEDGGATQTILLTKLPPVLTIQLKRSAADLSKLVGHVSFNEILHVGPFMDPSCEDKDNSSYRLVGVIEHIGSTLRGGHYIAYVRADRNQQSGSSSWVCANDSSIREVSLQEVLRCEAYILFYERMEEEDD</sequence>
<feature type="domain" description="USP" evidence="4">
    <location>
        <begin position="221"/>
        <end position="871"/>
    </location>
</feature>
<reference evidence="5" key="2">
    <citation type="submission" date="2017-06" db="EMBL/GenBank/DDBJ databases">
        <title>WGS assembly of Brachypodium distachyon.</title>
        <authorList>
            <consortium name="The International Brachypodium Initiative"/>
            <person name="Lucas S."/>
            <person name="Harmon-Smith M."/>
            <person name="Lail K."/>
            <person name="Tice H."/>
            <person name="Grimwood J."/>
            <person name="Bruce D."/>
            <person name="Barry K."/>
            <person name="Shu S."/>
            <person name="Lindquist E."/>
            <person name="Wang M."/>
            <person name="Pitluck S."/>
            <person name="Vogel J.P."/>
            <person name="Garvin D.F."/>
            <person name="Mockler T.C."/>
            <person name="Schmutz J."/>
            <person name="Rokhsar D."/>
            <person name="Bevan M.W."/>
        </authorList>
    </citation>
    <scope>NUCLEOTIDE SEQUENCE</scope>
    <source>
        <strain evidence="5">Bd21</strain>
    </source>
</reference>
<dbReference type="PROSITE" id="PS00973">
    <property type="entry name" value="USP_2"/>
    <property type="match status" value="1"/>
</dbReference>
<proteinExistence type="inferred from homology"/>
<dbReference type="KEGG" id="bdi:100832973"/>
<feature type="compositionally biased region" description="Polar residues" evidence="3">
    <location>
        <begin position="624"/>
        <end position="642"/>
    </location>
</feature>
<dbReference type="InterPro" id="IPR050164">
    <property type="entry name" value="Peptidase_C19"/>
</dbReference>
<feature type="compositionally biased region" description="Polar residues" evidence="3">
    <location>
        <begin position="593"/>
        <end position="615"/>
    </location>
</feature>
<dbReference type="InterPro" id="IPR028889">
    <property type="entry name" value="USP"/>
</dbReference>
<comment type="similarity">
    <text evidence="1 2">Belongs to the peptidase C19 family.</text>
</comment>
<dbReference type="SUPFAM" id="SSF54001">
    <property type="entry name" value="Cysteine proteinases"/>
    <property type="match status" value="1"/>
</dbReference>
<accession>A0A0Q3IEM2</accession>
<dbReference type="EC" id="3.4.19.12" evidence="2"/>
<feature type="compositionally biased region" description="Polar residues" evidence="3">
    <location>
        <begin position="55"/>
        <end position="66"/>
    </location>
</feature>
<dbReference type="GO" id="GO:0006508">
    <property type="term" value="P:proteolysis"/>
    <property type="evidence" value="ECO:0007669"/>
    <property type="project" value="UniProtKB-KW"/>
</dbReference>
<dbReference type="SUPFAM" id="SSF57850">
    <property type="entry name" value="RING/U-box"/>
    <property type="match status" value="1"/>
</dbReference>
<accession>I1I8U5</accession>
<dbReference type="Gramene" id="KQJ99027">
    <property type="protein sequence ID" value="KQJ99027"/>
    <property type="gene ID" value="BRADI_3g41010v3"/>
</dbReference>
<dbReference type="ExpressionAtlas" id="I1I8U5">
    <property type="expression patterns" value="baseline"/>
</dbReference>
<dbReference type="Proteomes" id="UP000008810">
    <property type="component" value="Chromosome 3"/>
</dbReference>
<feature type="region of interest" description="Disordered" evidence="3">
    <location>
        <begin position="593"/>
        <end position="692"/>
    </location>
</feature>
<evidence type="ECO:0000256" key="2">
    <source>
        <dbReference type="RuleBase" id="RU366025"/>
    </source>
</evidence>
<organism evidence="5">
    <name type="scientific">Brachypodium distachyon</name>
    <name type="common">Purple false brome</name>
    <name type="synonym">Trachynia distachya</name>
    <dbReference type="NCBI Taxonomy" id="15368"/>
    <lineage>
        <taxon>Eukaryota</taxon>
        <taxon>Viridiplantae</taxon>
        <taxon>Streptophyta</taxon>
        <taxon>Embryophyta</taxon>
        <taxon>Tracheophyta</taxon>
        <taxon>Spermatophyta</taxon>
        <taxon>Magnoliopsida</taxon>
        <taxon>Liliopsida</taxon>
        <taxon>Poales</taxon>
        <taxon>Poaceae</taxon>
        <taxon>BOP clade</taxon>
        <taxon>Pooideae</taxon>
        <taxon>Stipodae</taxon>
        <taxon>Brachypodieae</taxon>
        <taxon>Brachypodium</taxon>
    </lineage>
</organism>
<evidence type="ECO:0000313" key="5">
    <source>
        <dbReference type="EMBL" id="KQJ99027.2"/>
    </source>
</evidence>
<name>I1I8U5_BRADI</name>
<feature type="region of interest" description="Disordered" evidence="3">
    <location>
        <begin position="44"/>
        <end position="70"/>
    </location>
</feature>
<dbReference type="EnsemblPlants" id="KQJ99027">
    <property type="protein sequence ID" value="KQJ99027"/>
    <property type="gene ID" value="BRADI_3g41010v3"/>
</dbReference>
<dbReference type="STRING" id="15368.I1I8U5"/>
<dbReference type="OrthoDB" id="2020758at2759"/>
<gene>
    <name evidence="6" type="primary">LOC100832973</name>
    <name evidence="5" type="ORF">BRADI_3g41010v3</name>
</gene>
<dbReference type="RefSeq" id="XP_014756042.1">
    <property type="nucleotide sequence ID" value="XM_014900556.2"/>
</dbReference>
<dbReference type="GO" id="GO:0031647">
    <property type="term" value="P:regulation of protein stability"/>
    <property type="evidence" value="ECO:0000318"/>
    <property type="project" value="GO_Central"/>
</dbReference>
<evidence type="ECO:0000259" key="4">
    <source>
        <dbReference type="PROSITE" id="PS50235"/>
    </source>
</evidence>
<dbReference type="PROSITE" id="PS00972">
    <property type="entry name" value="USP_1"/>
    <property type="match status" value="1"/>
</dbReference>
<reference evidence="6" key="3">
    <citation type="submission" date="2018-08" db="UniProtKB">
        <authorList>
            <consortium name="EnsemblPlants"/>
        </authorList>
    </citation>
    <scope>IDENTIFICATION</scope>
    <source>
        <strain evidence="6">cv. Bd21</strain>
    </source>
</reference>
<feature type="region of interest" description="Disordered" evidence="3">
    <location>
        <begin position="1"/>
        <end position="29"/>
    </location>
</feature>
<evidence type="ECO:0000256" key="1">
    <source>
        <dbReference type="ARBA" id="ARBA00009085"/>
    </source>
</evidence>
<dbReference type="PANTHER" id="PTHR24006">
    <property type="entry name" value="UBIQUITIN CARBOXYL-TERMINAL HYDROLASE"/>
    <property type="match status" value="1"/>
</dbReference>
<keyword evidence="2" id="KW-0378">Hydrolase</keyword>
<reference evidence="5 6" key="1">
    <citation type="journal article" date="2010" name="Nature">
        <title>Genome sequencing and analysis of the model grass Brachypodium distachyon.</title>
        <authorList>
            <consortium name="International Brachypodium Initiative"/>
        </authorList>
    </citation>
    <scope>NUCLEOTIDE SEQUENCE [LARGE SCALE GENOMIC DNA]</scope>
    <source>
        <strain evidence="5">Bd21</strain>
        <strain evidence="6">cv. Bd21</strain>
    </source>
</reference>
<feature type="compositionally biased region" description="Basic and acidic residues" evidence="3">
    <location>
        <begin position="728"/>
        <end position="749"/>
    </location>
</feature>
<dbReference type="InterPro" id="IPR038765">
    <property type="entry name" value="Papain-like_cys_pep_sf"/>
</dbReference>
<feature type="compositionally biased region" description="Low complexity" evidence="3">
    <location>
        <begin position="44"/>
        <end position="54"/>
    </location>
</feature>
<dbReference type="HOGENOM" id="CLU_005952_0_0_1"/>